<comment type="similarity">
    <text evidence="2">Belongs to the MNN1/MNT family.</text>
</comment>
<dbReference type="GO" id="GO:0005794">
    <property type="term" value="C:Golgi apparatus"/>
    <property type="evidence" value="ECO:0007669"/>
    <property type="project" value="TreeGrafter"/>
</dbReference>
<evidence type="ECO:0008006" key="13">
    <source>
        <dbReference type="Google" id="ProtNLM"/>
    </source>
</evidence>
<dbReference type="STRING" id="1156394.T0QDB1"/>
<dbReference type="Gene3D" id="3.90.550.10">
    <property type="entry name" value="Spore Coat Polysaccharide Biosynthesis Protein SpsA, Chain A"/>
    <property type="match status" value="1"/>
</dbReference>
<dbReference type="AlphaFoldDB" id="T0QDB1"/>
<protein>
    <recommendedName>
        <fullName evidence="13">Nucleotide-diphospho-sugar transferase domain-containing protein</fullName>
    </recommendedName>
</protein>
<dbReference type="PANTHER" id="PTHR31392">
    <property type="entry name" value="ALPHA-1,3-MANNOSYLTRANSFERASE MNN1-RELATED"/>
    <property type="match status" value="1"/>
</dbReference>
<dbReference type="InterPro" id="IPR022751">
    <property type="entry name" value="Alpha_mannosyltransferase"/>
</dbReference>
<keyword evidence="4" id="KW-0808">Transferase</keyword>
<comment type="subcellular location">
    <subcellularLocation>
        <location evidence="1">Membrane</location>
        <topology evidence="1">Single-pass type II membrane protein</topology>
    </subcellularLocation>
</comment>
<accession>T0QDB1</accession>
<keyword evidence="6" id="KW-0735">Signal-anchor</keyword>
<dbReference type="GO" id="GO:0016020">
    <property type="term" value="C:membrane"/>
    <property type="evidence" value="ECO:0007669"/>
    <property type="project" value="UniProtKB-SubCell"/>
</dbReference>
<dbReference type="Proteomes" id="UP000030762">
    <property type="component" value="Unassembled WGS sequence"/>
</dbReference>
<keyword evidence="5 10" id="KW-0812">Transmembrane</keyword>
<evidence type="ECO:0000256" key="1">
    <source>
        <dbReference type="ARBA" id="ARBA00004606"/>
    </source>
</evidence>
<evidence type="ECO:0000256" key="10">
    <source>
        <dbReference type="SAM" id="Phobius"/>
    </source>
</evidence>
<evidence type="ECO:0000256" key="8">
    <source>
        <dbReference type="ARBA" id="ARBA00023136"/>
    </source>
</evidence>
<organism evidence="11 12">
    <name type="scientific">Saprolegnia diclina (strain VS20)</name>
    <dbReference type="NCBI Taxonomy" id="1156394"/>
    <lineage>
        <taxon>Eukaryota</taxon>
        <taxon>Sar</taxon>
        <taxon>Stramenopiles</taxon>
        <taxon>Oomycota</taxon>
        <taxon>Saprolegniomycetes</taxon>
        <taxon>Saprolegniales</taxon>
        <taxon>Saprolegniaceae</taxon>
        <taxon>Saprolegnia</taxon>
    </lineage>
</organism>
<sequence length="487" mass="54591">MHAQRFEHGPVARPAGRRPPSLALVLLAPLLLLVCIAPFLYMQLPAGERSASHLLRPHVALNVPTYSPSTFQAQSASTGAGIVIPLHNNMAALGVSLILELRRLNSTLPIQIYHCFSGELVDETQALLRATDPLGRVEIVDVCALLLANGVFPSHWIALEYQSYLIKVLSLLHTSFDQVMLLDADVIFLESPDTLWTMPGYNQTGTLFFYDRQIHVPAFFNTPMTQPKRPGSRKKTLLHHLFQHFPYSAFGLRQPHLSSQLRASSAWQGKTAHEQDSSIVLIHKTRVAPVVWQVLWHLVHHLRFECAYKPGLSWGDKEYFWLAFALADAPYAFSPFAAANVALPEDMRLHNDTLCGSLAHYLPIETETDATRLLYINGNDVLSPYWRASKQYAVAPNASWNEKEAFLIDRIPSHVTPRRTQRSEEARRAGLNEACLVGQGARHMTDPRFRPQLVQRIQDTIAAARIVQTKPPNNWDAVAARQGSPRA</sequence>
<dbReference type="SUPFAM" id="SSF53448">
    <property type="entry name" value="Nucleotide-diphospho-sugar transferases"/>
    <property type="match status" value="1"/>
</dbReference>
<dbReference type="VEuPathDB" id="FungiDB:SDRG_10712"/>
<evidence type="ECO:0000256" key="9">
    <source>
        <dbReference type="ARBA" id="ARBA00023180"/>
    </source>
</evidence>
<feature type="transmembrane region" description="Helical" evidence="10">
    <location>
        <begin position="21"/>
        <end position="42"/>
    </location>
</feature>
<dbReference type="PANTHER" id="PTHR31392:SF1">
    <property type="entry name" value="ALPHA-1,3-MANNOSYLTRANSFERASE MNN1-RELATED"/>
    <property type="match status" value="1"/>
</dbReference>
<keyword evidence="12" id="KW-1185">Reference proteome</keyword>
<dbReference type="GO" id="GO:0006493">
    <property type="term" value="P:protein O-linked glycosylation"/>
    <property type="evidence" value="ECO:0007669"/>
    <property type="project" value="TreeGrafter"/>
</dbReference>
<dbReference type="InterPro" id="IPR029044">
    <property type="entry name" value="Nucleotide-diphossugar_trans"/>
</dbReference>
<gene>
    <name evidence="11" type="ORF">SDRG_10712</name>
</gene>
<keyword evidence="9" id="KW-0325">Glycoprotein</keyword>
<dbReference type="Pfam" id="PF11051">
    <property type="entry name" value="Mannosyl_trans3"/>
    <property type="match status" value="1"/>
</dbReference>
<dbReference type="InParanoid" id="T0QDB1"/>
<evidence type="ECO:0000256" key="2">
    <source>
        <dbReference type="ARBA" id="ARBA00009105"/>
    </source>
</evidence>
<evidence type="ECO:0000313" key="11">
    <source>
        <dbReference type="EMBL" id="EQC31540.1"/>
    </source>
</evidence>
<evidence type="ECO:0000256" key="6">
    <source>
        <dbReference type="ARBA" id="ARBA00022968"/>
    </source>
</evidence>
<keyword evidence="3" id="KW-0328">Glycosyltransferase</keyword>
<keyword evidence="8 10" id="KW-0472">Membrane</keyword>
<dbReference type="OrthoDB" id="430354at2759"/>
<proteinExistence type="inferred from homology"/>
<dbReference type="EMBL" id="JH767168">
    <property type="protein sequence ID" value="EQC31540.1"/>
    <property type="molecule type" value="Genomic_DNA"/>
</dbReference>
<dbReference type="eggNOG" id="ENOG502RZ48">
    <property type="taxonomic scope" value="Eukaryota"/>
</dbReference>
<evidence type="ECO:0000256" key="3">
    <source>
        <dbReference type="ARBA" id="ARBA00022676"/>
    </source>
</evidence>
<dbReference type="GO" id="GO:0000033">
    <property type="term" value="F:alpha-1,3-mannosyltransferase activity"/>
    <property type="evidence" value="ECO:0007669"/>
    <property type="project" value="TreeGrafter"/>
</dbReference>
<dbReference type="OMA" id="AFFNTPM"/>
<evidence type="ECO:0000256" key="4">
    <source>
        <dbReference type="ARBA" id="ARBA00022679"/>
    </source>
</evidence>
<evidence type="ECO:0000256" key="7">
    <source>
        <dbReference type="ARBA" id="ARBA00022989"/>
    </source>
</evidence>
<dbReference type="GeneID" id="19951439"/>
<evidence type="ECO:0000313" key="12">
    <source>
        <dbReference type="Proteomes" id="UP000030762"/>
    </source>
</evidence>
<keyword evidence="7 10" id="KW-1133">Transmembrane helix</keyword>
<dbReference type="RefSeq" id="XP_008614939.1">
    <property type="nucleotide sequence ID" value="XM_008616717.1"/>
</dbReference>
<reference evidence="11 12" key="1">
    <citation type="submission" date="2012-04" db="EMBL/GenBank/DDBJ databases">
        <title>The Genome Sequence of Saprolegnia declina VS20.</title>
        <authorList>
            <consortium name="The Broad Institute Genome Sequencing Platform"/>
            <person name="Russ C."/>
            <person name="Nusbaum C."/>
            <person name="Tyler B."/>
            <person name="van West P."/>
            <person name="Dieguez-Uribeondo J."/>
            <person name="de Bruijn I."/>
            <person name="Tripathy S."/>
            <person name="Jiang R."/>
            <person name="Young S.K."/>
            <person name="Zeng Q."/>
            <person name="Gargeya S."/>
            <person name="Fitzgerald M."/>
            <person name="Haas B."/>
            <person name="Abouelleil A."/>
            <person name="Alvarado L."/>
            <person name="Arachchi H.M."/>
            <person name="Berlin A."/>
            <person name="Chapman S.B."/>
            <person name="Goldberg J."/>
            <person name="Griggs A."/>
            <person name="Gujja S."/>
            <person name="Hansen M."/>
            <person name="Howarth C."/>
            <person name="Imamovic A."/>
            <person name="Larimer J."/>
            <person name="McCowen C."/>
            <person name="Montmayeur A."/>
            <person name="Murphy C."/>
            <person name="Neiman D."/>
            <person name="Pearson M."/>
            <person name="Priest M."/>
            <person name="Roberts A."/>
            <person name="Saif S."/>
            <person name="Shea T."/>
            <person name="Sisk P."/>
            <person name="Sykes S."/>
            <person name="Wortman J."/>
            <person name="Nusbaum C."/>
            <person name="Birren B."/>
        </authorList>
    </citation>
    <scope>NUCLEOTIDE SEQUENCE [LARGE SCALE GENOMIC DNA]</scope>
    <source>
        <strain evidence="11 12">VS20</strain>
    </source>
</reference>
<evidence type="ECO:0000256" key="5">
    <source>
        <dbReference type="ARBA" id="ARBA00022692"/>
    </source>
</evidence>
<name>T0QDB1_SAPDV</name>